<dbReference type="InterPro" id="IPR027417">
    <property type="entry name" value="P-loop_NTPase"/>
</dbReference>
<evidence type="ECO:0000313" key="7">
    <source>
        <dbReference type="Proteomes" id="UP000823937"/>
    </source>
</evidence>
<dbReference type="AlphaFoldDB" id="A0A9D1TIT2"/>
<keyword evidence="6" id="KW-0347">Helicase</keyword>
<dbReference type="InterPro" id="IPR006935">
    <property type="entry name" value="Helicase/UvrB_N"/>
</dbReference>
<dbReference type="GO" id="GO:0043138">
    <property type="term" value="F:3'-5' DNA helicase activity"/>
    <property type="evidence" value="ECO:0007669"/>
    <property type="project" value="TreeGrafter"/>
</dbReference>
<feature type="domain" description="Helicase C-terminal" evidence="5">
    <location>
        <begin position="341"/>
        <end position="501"/>
    </location>
</feature>
<dbReference type="EMBL" id="DXHX01000023">
    <property type="protein sequence ID" value="HIV73749.1"/>
    <property type="molecule type" value="Genomic_DNA"/>
</dbReference>
<dbReference type="SMART" id="SM00490">
    <property type="entry name" value="HELICc"/>
    <property type="match status" value="1"/>
</dbReference>
<dbReference type="Proteomes" id="UP000823937">
    <property type="component" value="Unassembled WGS sequence"/>
</dbReference>
<dbReference type="Gene3D" id="3.40.50.300">
    <property type="entry name" value="P-loop containing nucleotide triphosphate hydrolases"/>
    <property type="match status" value="2"/>
</dbReference>
<dbReference type="GO" id="GO:0006302">
    <property type="term" value="P:double-strand break repair"/>
    <property type="evidence" value="ECO:0007669"/>
    <property type="project" value="TreeGrafter"/>
</dbReference>
<dbReference type="SUPFAM" id="SSF52540">
    <property type="entry name" value="P-loop containing nucleoside triphosphate hydrolases"/>
    <property type="match status" value="1"/>
</dbReference>
<organism evidence="6 7">
    <name type="scientific">Candidatus Pseudogracilibacillus intestinigallinarum</name>
    <dbReference type="NCBI Taxonomy" id="2838742"/>
    <lineage>
        <taxon>Bacteria</taxon>
        <taxon>Bacillati</taxon>
        <taxon>Bacillota</taxon>
        <taxon>Bacilli</taxon>
        <taxon>Bacillales</taxon>
        <taxon>Bacillaceae</taxon>
        <taxon>Pseudogracilibacillus</taxon>
    </lineage>
</organism>
<evidence type="ECO:0000259" key="4">
    <source>
        <dbReference type="PROSITE" id="PS51192"/>
    </source>
</evidence>
<dbReference type="PANTHER" id="PTHR30580">
    <property type="entry name" value="PRIMOSOMAL PROTEIN N"/>
    <property type="match status" value="1"/>
</dbReference>
<keyword evidence="1" id="KW-0547">Nucleotide-binding</keyword>
<dbReference type="GO" id="GO:0005524">
    <property type="term" value="F:ATP binding"/>
    <property type="evidence" value="ECO:0007669"/>
    <property type="project" value="UniProtKB-KW"/>
</dbReference>
<dbReference type="Pfam" id="PF04851">
    <property type="entry name" value="ResIII"/>
    <property type="match status" value="1"/>
</dbReference>
<dbReference type="SMART" id="SM00487">
    <property type="entry name" value="DEXDc"/>
    <property type="match status" value="1"/>
</dbReference>
<keyword evidence="3" id="KW-0238">DNA-binding</keyword>
<reference evidence="6" key="1">
    <citation type="journal article" date="2021" name="PeerJ">
        <title>Extensive microbial diversity within the chicken gut microbiome revealed by metagenomics and culture.</title>
        <authorList>
            <person name="Gilroy R."/>
            <person name="Ravi A."/>
            <person name="Getino M."/>
            <person name="Pursley I."/>
            <person name="Horton D.L."/>
            <person name="Alikhan N.F."/>
            <person name="Baker D."/>
            <person name="Gharbi K."/>
            <person name="Hall N."/>
            <person name="Watson M."/>
            <person name="Adriaenssens E.M."/>
            <person name="Foster-Nyarko E."/>
            <person name="Jarju S."/>
            <person name="Secka A."/>
            <person name="Antonio M."/>
            <person name="Oren A."/>
            <person name="Chaudhuri R.R."/>
            <person name="La Ragione R."/>
            <person name="Hildebrand F."/>
            <person name="Pallen M.J."/>
        </authorList>
    </citation>
    <scope>NUCLEOTIDE SEQUENCE</scope>
    <source>
        <strain evidence="6">CHK169-2315</strain>
    </source>
</reference>
<accession>A0A9D1TIT2</accession>
<sequence length="501" mass="58350">MKHIVKTSPYSELGGVETLSQFAQSPKIEKILTPTLRQFFTNKLLRKEELSLEEQSFQLLWNNGYFKTLPAITKNKTTYICQRCNNSKNHLFGWIPCQRCHTTHLYCRNCIMMGRILQCDYLFEWAKNPYEWPEINESLRWDSTLSDAQQYAAREIVSAVENNEQRLIWAVTGAGKTEMLFLGLERAFAQGKRVCLASPRIDVVKELIPRFKRVFPNVAIEALHSDETNKSGMAQFIISTTHQLLRFKEAFDVVIIDEIDAFPYYLDPHLQFATKRAKKQHAAMIYLTATPRKNFLRTLKKEKVPIIFVPVRYHLQPLPIPTMLYVHRLTEKIKSNQSIKQVEQWLQRREKQERQMLIFMPSIQQLIDYKAIICQSLLKLHIIQYDDQLDTVYANDDMREKKIEKFRNKELKVLMTTTILERGVTFPSVDVIVLGASNHIFDVAALVQIAGRAGRSEDDPQGLVLYVHDGLTNAMLEAKNMIQMMNHKRKKMLKNNVVKKI</sequence>
<evidence type="ECO:0000259" key="5">
    <source>
        <dbReference type="PROSITE" id="PS51194"/>
    </source>
</evidence>
<dbReference type="GO" id="GO:0006310">
    <property type="term" value="P:DNA recombination"/>
    <property type="evidence" value="ECO:0007669"/>
    <property type="project" value="TreeGrafter"/>
</dbReference>
<dbReference type="CDD" id="cd18785">
    <property type="entry name" value="SF2_C"/>
    <property type="match status" value="1"/>
</dbReference>
<dbReference type="GO" id="GO:0003677">
    <property type="term" value="F:DNA binding"/>
    <property type="evidence" value="ECO:0007669"/>
    <property type="project" value="UniProtKB-KW"/>
</dbReference>
<dbReference type="CDD" id="cd17925">
    <property type="entry name" value="DEXDc_ComFA"/>
    <property type="match status" value="1"/>
</dbReference>
<name>A0A9D1TIT2_9BACI</name>
<dbReference type="GO" id="GO:0016787">
    <property type="term" value="F:hydrolase activity"/>
    <property type="evidence" value="ECO:0007669"/>
    <property type="project" value="InterPro"/>
</dbReference>
<keyword evidence="2" id="KW-0067">ATP-binding</keyword>
<comment type="caution">
    <text evidence="6">The sequence shown here is derived from an EMBL/GenBank/DDBJ whole genome shotgun (WGS) entry which is preliminary data.</text>
</comment>
<feature type="domain" description="Helicase ATP-binding" evidence="4">
    <location>
        <begin position="157"/>
        <end position="309"/>
    </location>
</feature>
<dbReference type="InterPro" id="IPR014001">
    <property type="entry name" value="Helicase_ATP-bd"/>
</dbReference>
<dbReference type="Pfam" id="PF00271">
    <property type="entry name" value="Helicase_C"/>
    <property type="match status" value="1"/>
</dbReference>
<keyword evidence="6" id="KW-0378">Hydrolase</keyword>
<dbReference type="GO" id="GO:0006270">
    <property type="term" value="P:DNA replication initiation"/>
    <property type="evidence" value="ECO:0007669"/>
    <property type="project" value="TreeGrafter"/>
</dbReference>
<evidence type="ECO:0000313" key="6">
    <source>
        <dbReference type="EMBL" id="HIV73749.1"/>
    </source>
</evidence>
<dbReference type="PROSITE" id="PS51194">
    <property type="entry name" value="HELICASE_CTER"/>
    <property type="match status" value="1"/>
</dbReference>
<evidence type="ECO:0000256" key="2">
    <source>
        <dbReference type="ARBA" id="ARBA00022840"/>
    </source>
</evidence>
<dbReference type="InterPro" id="IPR001650">
    <property type="entry name" value="Helicase_C-like"/>
</dbReference>
<dbReference type="PANTHER" id="PTHR30580:SF1">
    <property type="entry name" value="COMF OPERON PROTEIN 1"/>
    <property type="match status" value="1"/>
</dbReference>
<reference evidence="6" key="2">
    <citation type="submission" date="2021-04" db="EMBL/GenBank/DDBJ databases">
        <authorList>
            <person name="Gilroy R."/>
        </authorList>
    </citation>
    <scope>NUCLEOTIDE SEQUENCE</scope>
    <source>
        <strain evidence="6">CHK169-2315</strain>
    </source>
</reference>
<evidence type="ECO:0000256" key="1">
    <source>
        <dbReference type="ARBA" id="ARBA00022741"/>
    </source>
</evidence>
<protein>
    <submittedName>
        <fullName evidence="6">DEAD/DEAH box helicase family protein</fullName>
    </submittedName>
</protein>
<gene>
    <name evidence="6" type="ORF">H9895_01560</name>
</gene>
<proteinExistence type="predicted"/>
<evidence type="ECO:0000256" key="3">
    <source>
        <dbReference type="ARBA" id="ARBA00023125"/>
    </source>
</evidence>
<dbReference type="PROSITE" id="PS51192">
    <property type="entry name" value="HELICASE_ATP_BIND_1"/>
    <property type="match status" value="1"/>
</dbReference>